<proteinExistence type="predicted"/>
<accession>A0A9R1W1C4</accession>
<dbReference type="EMBL" id="NBSK02000004">
    <property type="protein sequence ID" value="KAJ0214163.1"/>
    <property type="molecule type" value="Genomic_DNA"/>
</dbReference>
<dbReference type="AlphaFoldDB" id="A0A9R1W1C4"/>
<feature type="region of interest" description="Disordered" evidence="1">
    <location>
        <begin position="393"/>
        <end position="446"/>
    </location>
</feature>
<sequence>MTHKSFPQLVEGKLKGKEKKVSEEETMEKISKRKNDKEEKPDSKKRKAVVLSTEKKLVDENEDSDFETREKKRKKKKQIKKHFDTLRNRCSPGALLSVIQGFNEVQKDCVEDIGFGDLLKMKMTEVPGALSCFVLEKFDSTTKKIILQRGKIDVTRESVHQILGFPLGRKKFSELPLRTIEDNTYEEWTQQFENKSMIRLQEIKMKIVSSNKADMNFKMNFLALLINSLIESSSSGKANTSPLKYIMEDTKISNIDWCSYLIDCLVKTKQSYDPSSSTSNFVGPSAYLVLVYVDSVHSEVIQVERTRPVICHWTSEKMKLRESYEKEELGDFGTGEFNEEFVERDLNEEDYEEMVLVKYRKLRMLTEKGIDKFPENITLNHLKVHLDTIFDDENEYDNKEKENDNVEGSNEDDEEYNDGIEGALERKNIDERADKNVDNNEKEQNVERGGLEGRMLVKEKIFNAILC</sequence>
<dbReference type="Proteomes" id="UP000235145">
    <property type="component" value="Unassembled WGS sequence"/>
</dbReference>
<dbReference type="PANTHER" id="PTHR34835">
    <property type="entry name" value="OS07G0283600 PROTEIN-RELATED"/>
    <property type="match status" value="1"/>
</dbReference>
<feature type="region of interest" description="Disordered" evidence="1">
    <location>
        <begin position="1"/>
        <end position="51"/>
    </location>
</feature>
<gene>
    <name evidence="2" type="ORF">LSAT_V11C400163480</name>
</gene>
<name>A0A9R1W1C4_LACSA</name>
<reference evidence="2 3" key="1">
    <citation type="journal article" date="2017" name="Nat. Commun.">
        <title>Genome assembly with in vitro proximity ligation data and whole-genome triplication in lettuce.</title>
        <authorList>
            <person name="Reyes-Chin-Wo S."/>
            <person name="Wang Z."/>
            <person name="Yang X."/>
            <person name="Kozik A."/>
            <person name="Arikit S."/>
            <person name="Song C."/>
            <person name="Xia L."/>
            <person name="Froenicke L."/>
            <person name="Lavelle D.O."/>
            <person name="Truco M.J."/>
            <person name="Xia R."/>
            <person name="Zhu S."/>
            <person name="Xu C."/>
            <person name="Xu H."/>
            <person name="Xu X."/>
            <person name="Cox K."/>
            <person name="Korf I."/>
            <person name="Meyers B.C."/>
            <person name="Michelmore R.W."/>
        </authorList>
    </citation>
    <scope>NUCLEOTIDE SEQUENCE [LARGE SCALE GENOMIC DNA]</scope>
    <source>
        <strain evidence="3">cv. Salinas</strain>
        <tissue evidence="2">Seedlings</tissue>
    </source>
</reference>
<feature type="compositionally biased region" description="Acidic residues" evidence="1">
    <location>
        <begin position="409"/>
        <end position="418"/>
    </location>
</feature>
<evidence type="ECO:0000313" key="2">
    <source>
        <dbReference type="EMBL" id="KAJ0214163.1"/>
    </source>
</evidence>
<keyword evidence="3" id="KW-1185">Reference proteome</keyword>
<feature type="compositionally biased region" description="Basic and acidic residues" evidence="1">
    <location>
        <begin position="12"/>
        <end position="42"/>
    </location>
</feature>
<protein>
    <submittedName>
        <fullName evidence="2">Uncharacterized protein</fullName>
    </submittedName>
</protein>
<organism evidence="2 3">
    <name type="scientific">Lactuca sativa</name>
    <name type="common">Garden lettuce</name>
    <dbReference type="NCBI Taxonomy" id="4236"/>
    <lineage>
        <taxon>Eukaryota</taxon>
        <taxon>Viridiplantae</taxon>
        <taxon>Streptophyta</taxon>
        <taxon>Embryophyta</taxon>
        <taxon>Tracheophyta</taxon>
        <taxon>Spermatophyta</taxon>
        <taxon>Magnoliopsida</taxon>
        <taxon>eudicotyledons</taxon>
        <taxon>Gunneridae</taxon>
        <taxon>Pentapetalae</taxon>
        <taxon>asterids</taxon>
        <taxon>campanulids</taxon>
        <taxon>Asterales</taxon>
        <taxon>Asteraceae</taxon>
        <taxon>Cichorioideae</taxon>
        <taxon>Cichorieae</taxon>
        <taxon>Lactucinae</taxon>
        <taxon>Lactuca</taxon>
    </lineage>
</organism>
<comment type="caution">
    <text evidence="2">The sequence shown here is derived from an EMBL/GenBank/DDBJ whole genome shotgun (WGS) entry which is preliminary data.</text>
</comment>
<feature type="compositionally biased region" description="Basic and acidic residues" evidence="1">
    <location>
        <begin position="423"/>
        <end position="446"/>
    </location>
</feature>
<evidence type="ECO:0000256" key="1">
    <source>
        <dbReference type="SAM" id="MobiDB-lite"/>
    </source>
</evidence>
<dbReference type="PANTHER" id="PTHR34835:SF90">
    <property type="entry name" value="AMINOTRANSFERASE-LIKE PLANT MOBILE DOMAIN-CONTAINING PROTEIN"/>
    <property type="match status" value="1"/>
</dbReference>
<evidence type="ECO:0000313" key="3">
    <source>
        <dbReference type="Proteomes" id="UP000235145"/>
    </source>
</evidence>